<comment type="subcellular location">
    <subcellularLocation>
        <location evidence="1">Membrane</location>
        <topology evidence="1">Multi-pass membrane protein</topology>
    </subcellularLocation>
</comment>
<keyword evidence="4 7" id="KW-0812">Transmembrane</keyword>
<evidence type="ECO:0000313" key="9">
    <source>
        <dbReference type="EMBL" id="KRN66884.1"/>
    </source>
</evidence>
<evidence type="ECO:0000256" key="4">
    <source>
        <dbReference type="ARBA" id="ARBA00022692"/>
    </source>
</evidence>
<dbReference type="CDD" id="cd04187">
    <property type="entry name" value="DPM1_like_bac"/>
    <property type="match status" value="1"/>
</dbReference>
<evidence type="ECO:0000259" key="8">
    <source>
        <dbReference type="Pfam" id="PF00535"/>
    </source>
</evidence>
<keyword evidence="2" id="KW-0328">Glycosyltransferase</keyword>
<evidence type="ECO:0000256" key="1">
    <source>
        <dbReference type="ARBA" id="ARBA00004141"/>
    </source>
</evidence>
<feature type="domain" description="Glycosyltransferase 2-like" evidence="8">
    <location>
        <begin position="15"/>
        <end position="163"/>
    </location>
</feature>
<dbReference type="AlphaFoldDB" id="A0A0R2IYJ7"/>
<dbReference type="EMBL" id="JQBR01000003">
    <property type="protein sequence ID" value="KRN66884.1"/>
    <property type="molecule type" value="Genomic_DNA"/>
</dbReference>
<dbReference type="STRING" id="319652.IV80_GL000973"/>
<evidence type="ECO:0000256" key="2">
    <source>
        <dbReference type="ARBA" id="ARBA00022676"/>
    </source>
</evidence>
<dbReference type="PATRIC" id="fig|319652.3.peg.979"/>
<proteinExistence type="predicted"/>
<dbReference type="GO" id="GO:0005886">
    <property type="term" value="C:plasma membrane"/>
    <property type="evidence" value="ECO:0007669"/>
    <property type="project" value="TreeGrafter"/>
</dbReference>
<dbReference type="PANTHER" id="PTHR48090:SF1">
    <property type="entry name" value="PROPHAGE BACTOPRENOL GLUCOSYL TRANSFERASE HOMOLOG"/>
    <property type="match status" value="1"/>
</dbReference>
<keyword evidence="5 7" id="KW-1133">Transmembrane helix</keyword>
<feature type="transmembrane region" description="Helical" evidence="7">
    <location>
        <begin position="278"/>
        <end position="303"/>
    </location>
</feature>
<sequence length="331" mass="37855">MDENKKESIETKNLTIVIPCYNEEAVIRETTKQISKILQQLLDKQKIGRGSRILFVDDGSYDRTWELIKKLMDDNPFVTGIKFSRNFGHQNSLIAGLTTAVKHADMMITIDADLQDDVNVIPKMVEDYLNGIDVVYGVRNNRDTDTWFKRVSADAFYQLMAKFGVRMVPNHADYRLLSKRATQALLKYKERNLFLRGIVPLVGYPSAEVFYARKKRFAGKSKYPLRKMINFAIDGISSFSIAPIKAIMYLGFTIVFLSICLMAYTIAQRIMGNTTAGWSSLMISIWFLGGVQLISLSIIGEYVGKVFTEVKKRPRFEIEKDLYSNQFKSKP</sequence>
<dbReference type="SUPFAM" id="SSF53448">
    <property type="entry name" value="Nucleotide-diphospho-sugar transferases"/>
    <property type="match status" value="1"/>
</dbReference>
<dbReference type="Gene3D" id="3.90.550.10">
    <property type="entry name" value="Spore Coat Polysaccharide Biosynthesis Protein SpsA, Chain A"/>
    <property type="match status" value="1"/>
</dbReference>
<reference evidence="9 10" key="1">
    <citation type="journal article" date="2015" name="Genome Announc.">
        <title>Expanding the biotechnology potential of lactobacilli through comparative genomics of 213 strains and associated genera.</title>
        <authorList>
            <person name="Sun Z."/>
            <person name="Harris H.M."/>
            <person name="McCann A."/>
            <person name="Guo C."/>
            <person name="Argimon S."/>
            <person name="Zhang W."/>
            <person name="Yang X."/>
            <person name="Jeffery I.B."/>
            <person name="Cooney J.C."/>
            <person name="Kagawa T.F."/>
            <person name="Liu W."/>
            <person name="Song Y."/>
            <person name="Salvetti E."/>
            <person name="Wrobel A."/>
            <person name="Rasinkangas P."/>
            <person name="Parkhill J."/>
            <person name="Rea M.C."/>
            <person name="O'Sullivan O."/>
            <person name="Ritari J."/>
            <person name="Douillard F.P."/>
            <person name="Paul Ross R."/>
            <person name="Yang R."/>
            <person name="Briner A.E."/>
            <person name="Felis G.E."/>
            <person name="de Vos W.M."/>
            <person name="Barrangou R."/>
            <person name="Klaenhammer T.R."/>
            <person name="Caufield P.W."/>
            <person name="Cui Y."/>
            <person name="Zhang H."/>
            <person name="O'Toole P.W."/>
        </authorList>
    </citation>
    <scope>NUCLEOTIDE SEQUENCE [LARGE SCALE GENOMIC DNA]</scope>
    <source>
        <strain evidence="9 10">DSM 17757</strain>
    </source>
</reference>
<evidence type="ECO:0000256" key="6">
    <source>
        <dbReference type="ARBA" id="ARBA00023136"/>
    </source>
</evidence>
<gene>
    <name evidence="9" type="ORF">IV80_GL000973</name>
</gene>
<keyword evidence="10" id="KW-1185">Reference proteome</keyword>
<dbReference type="InterPro" id="IPR050256">
    <property type="entry name" value="Glycosyltransferase_2"/>
</dbReference>
<evidence type="ECO:0000256" key="3">
    <source>
        <dbReference type="ARBA" id="ARBA00022679"/>
    </source>
</evidence>
<organism evidence="9 10">
    <name type="scientific">Pediococcus cellicola</name>
    <dbReference type="NCBI Taxonomy" id="319652"/>
    <lineage>
        <taxon>Bacteria</taxon>
        <taxon>Bacillati</taxon>
        <taxon>Bacillota</taxon>
        <taxon>Bacilli</taxon>
        <taxon>Lactobacillales</taxon>
        <taxon>Lactobacillaceae</taxon>
        <taxon>Pediococcus</taxon>
    </lineage>
</organism>
<protein>
    <submittedName>
        <fullName evidence="9">Glycosyltransferase</fullName>
    </submittedName>
</protein>
<dbReference type="RefSeq" id="WP_236699564.1">
    <property type="nucleotide sequence ID" value="NZ_BJVH01000014.1"/>
</dbReference>
<evidence type="ECO:0000256" key="7">
    <source>
        <dbReference type="SAM" id="Phobius"/>
    </source>
</evidence>
<comment type="caution">
    <text evidence="9">The sequence shown here is derived from an EMBL/GenBank/DDBJ whole genome shotgun (WGS) entry which is preliminary data.</text>
</comment>
<feature type="transmembrane region" description="Helical" evidence="7">
    <location>
        <begin position="246"/>
        <end position="266"/>
    </location>
</feature>
<name>A0A0R2IYJ7_9LACO</name>
<evidence type="ECO:0000256" key="5">
    <source>
        <dbReference type="ARBA" id="ARBA00022989"/>
    </source>
</evidence>
<evidence type="ECO:0000313" key="10">
    <source>
        <dbReference type="Proteomes" id="UP000051568"/>
    </source>
</evidence>
<dbReference type="InterPro" id="IPR029044">
    <property type="entry name" value="Nucleotide-diphossugar_trans"/>
</dbReference>
<dbReference type="Proteomes" id="UP000051568">
    <property type="component" value="Unassembled WGS sequence"/>
</dbReference>
<accession>A0A0R2IYJ7</accession>
<keyword evidence="3 9" id="KW-0808">Transferase</keyword>
<dbReference type="GO" id="GO:0016757">
    <property type="term" value="F:glycosyltransferase activity"/>
    <property type="evidence" value="ECO:0007669"/>
    <property type="project" value="UniProtKB-KW"/>
</dbReference>
<keyword evidence="6 7" id="KW-0472">Membrane</keyword>
<dbReference type="PANTHER" id="PTHR48090">
    <property type="entry name" value="UNDECAPRENYL-PHOSPHATE 4-DEOXY-4-FORMAMIDO-L-ARABINOSE TRANSFERASE-RELATED"/>
    <property type="match status" value="1"/>
</dbReference>
<dbReference type="InterPro" id="IPR001173">
    <property type="entry name" value="Glyco_trans_2-like"/>
</dbReference>
<dbReference type="Pfam" id="PF00535">
    <property type="entry name" value="Glycos_transf_2"/>
    <property type="match status" value="1"/>
</dbReference>